<dbReference type="AlphaFoldDB" id="A0A2B7Z8A4"/>
<feature type="compositionally biased region" description="Polar residues" evidence="1">
    <location>
        <begin position="466"/>
        <end position="480"/>
    </location>
</feature>
<reference evidence="3 4" key="1">
    <citation type="submission" date="2017-10" db="EMBL/GenBank/DDBJ databases">
        <title>Comparative genomics in systemic dimorphic fungi from Ajellomycetaceae.</title>
        <authorList>
            <person name="Munoz J.F."/>
            <person name="Mcewen J.G."/>
            <person name="Clay O.K."/>
            <person name="Cuomo C.A."/>
        </authorList>
    </citation>
    <scope>NUCLEOTIDE SEQUENCE [LARGE SCALE GENOMIC DNA]</scope>
    <source>
        <strain evidence="3 4">UAMH4076</strain>
    </source>
</reference>
<dbReference type="SMART" id="SM01177">
    <property type="entry name" value="DUF4210"/>
    <property type="match status" value="1"/>
</dbReference>
<dbReference type="Pfam" id="PF13889">
    <property type="entry name" value="Chromosome_seg"/>
    <property type="match status" value="1"/>
</dbReference>
<protein>
    <recommendedName>
        <fullName evidence="2">Atos-like conserved domain-containing protein</fullName>
    </recommendedName>
</protein>
<proteinExistence type="predicted"/>
<feature type="compositionally biased region" description="Polar residues" evidence="1">
    <location>
        <begin position="49"/>
        <end position="67"/>
    </location>
</feature>
<organism evidence="3 4">
    <name type="scientific">[Emmonsia] crescens</name>
    <dbReference type="NCBI Taxonomy" id="73230"/>
    <lineage>
        <taxon>Eukaryota</taxon>
        <taxon>Fungi</taxon>
        <taxon>Dikarya</taxon>
        <taxon>Ascomycota</taxon>
        <taxon>Pezizomycotina</taxon>
        <taxon>Eurotiomycetes</taxon>
        <taxon>Eurotiomycetidae</taxon>
        <taxon>Onygenales</taxon>
        <taxon>Ajellomycetaceae</taxon>
        <taxon>Emergomyces</taxon>
    </lineage>
</organism>
<dbReference type="PANTHER" id="PTHR13199:SF11">
    <property type="entry name" value="PROTEIN ATOSSA"/>
    <property type="match status" value="1"/>
</dbReference>
<comment type="caution">
    <text evidence="3">The sequence shown here is derived from an EMBL/GenBank/DDBJ whole genome shotgun (WGS) entry which is preliminary data.</text>
</comment>
<feature type="domain" description="Atos-like conserved" evidence="2">
    <location>
        <begin position="356"/>
        <end position="430"/>
    </location>
</feature>
<name>A0A2B7Z8A4_9EURO</name>
<evidence type="ECO:0000256" key="1">
    <source>
        <dbReference type="SAM" id="MobiDB-lite"/>
    </source>
</evidence>
<feature type="compositionally biased region" description="Basic and acidic residues" evidence="1">
    <location>
        <begin position="101"/>
        <end position="116"/>
    </location>
</feature>
<keyword evidence="4" id="KW-1185">Reference proteome</keyword>
<dbReference type="Pfam" id="PF13915">
    <property type="entry name" value="DUF4210"/>
    <property type="match status" value="1"/>
</dbReference>
<feature type="region of interest" description="Disordered" evidence="1">
    <location>
        <begin position="242"/>
        <end position="299"/>
    </location>
</feature>
<feature type="region of interest" description="Disordered" evidence="1">
    <location>
        <begin position="1"/>
        <end position="73"/>
    </location>
</feature>
<feature type="region of interest" description="Disordered" evidence="1">
    <location>
        <begin position="707"/>
        <end position="773"/>
    </location>
</feature>
<dbReference type="InterPro" id="IPR033473">
    <property type="entry name" value="Atos-like_C"/>
</dbReference>
<dbReference type="EMBL" id="PDND01000086">
    <property type="protein sequence ID" value="PGH32644.1"/>
    <property type="molecule type" value="Genomic_DNA"/>
</dbReference>
<feature type="compositionally biased region" description="Basic and acidic residues" evidence="1">
    <location>
        <begin position="1"/>
        <end position="14"/>
    </location>
</feature>
<evidence type="ECO:0000313" key="3">
    <source>
        <dbReference type="EMBL" id="PGH32644.1"/>
    </source>
</evidence>
<dbReference type="VEuPathDB" id="FungiDB:EMCG_01270"/>
<dbReference type="InterPro" id="IPR025261">
    <property type="entry name" value="Atos-like_cons_dom"/>
</dbReference>
<feature type="region of interest" description="Disordered" evidence="1">
    <location>
        <begin position="96"/>
        <end position="211"/>
    </location>
</feature>
<evidence type="ECO:0000313" key="4">
    <source>
        <dbReference type="Proteomes" id="UP000226031"/>
    </source>
</evidence>
<dbReference type="PANTHER" id="PTHR13199">
    <property type="entry name" value="GH03947P"/>
    <property type="match status" value="1"/>
</dbReference>
<feature type="compositionally biased region" description="Basic residues" evidence="1">
    <location>
        <begin position="483"/>
        <end position="494"/>
    </location>
</feature>
<evidence type="ECO:0000259" key="2">
    <source>
        <dbReference type="SMART" id="SM01177"/>
    </source>
</evidence>
<feature type="compositionally biased region" description="Basic residues" evidence="1">
    <location>
        <begin position="447"/>
        <end position="456"/>
    </location>
</feature>
<feature type="compositionally biased region" description="Basic and acidic residues" evidence="1">
    <location>
        <begin position="144"/>
        <end position="173"/>
    </location>
</feature>
<dbReference type="Proteomes" id="UP000226031">
    <property type="component" value="Unassembled WGS sequence"/>
</dbReference>
<accession>A0A2B7Z8A4</accession>
<feature type="region of interest" description="Disordered" evidence="1">
    <location>
        <begin position="325"/>
        <end position="350"/>
    </location>
</feature>
<feature type="region of interest" description="Disordered" evidence="1">
    <location>
        <begin position="432"/>
        <end position="506"/>
    </location>
</feature>
<dbReference type="InterPro" id="IPR051506">
    <property type="entry name" value="ATOS_Transcription_Regulators"/>
</dbReference>
<gene>
    <name evidence="3" type="ORF">GX50_04558</name>
</gene>
<feature type="compositionally biased region" description="Basic and acidic residues" evidence="1">
    <location>
        <begin position="27"/>
        <end position="41"/>
    </location>
</feature>
<dbReference type="STRING" id="73230.A0A2B7Z8A4"/>
<sequence>MPIFKDQDREEPRYHPSWPGSCTPNNDDIRPSKTPKQRVENVEDEAMACTSSWESTMEARSSPQRLQTSDREELIRSIKKGESPTWVPNRSLEEYFATHGDPPHSRLEGQLNKDKSPPLLPAAEIEESPEQSSRSEILTGCPCEIERPRSALHSGDFREGSPQDQEPGSHESFEPPANRVPFGSSPTTPWYTPASPPRPTKQEIDSILTRSRARAPSLNSFSSFNSFSSSFILKAPTSPLVHQANNTDLDFSPKIDPIDLSSNSEKSNRRRTLPPETFTSFQCSPPGYPRGANVPAPSRSWRREATLPYQAHQPRRSLTSAYTLQPASSPQTPFMVRSRRPSLSTDVSSPLHHASMVGSYEESILRGRMSTSPSKPLDFTAQIGVLGRGNCKPNLKCPPHVTVPFPAVFYSYPTSGGGRSISDDSPSPYVGFIDIENTLPREDRTNQKNRRRHASPLKHMDKSLEVDTTMSDGNTNATTQQERRRREKRSRRSPSPKSPPGGCYRIPQQGQLQIIIKNPNKTAVKLFLVPYDLEGMEPGTKTFIRQRSYSAGPIIDMPPLARTSLGTDRPDGSLGTSEAPADKPILRYLIHLNICCPSRGRFYLYSGIRVVFANRVPDGKEKLHNEVQYPDPRYSPYKPTKEIGMSSAGSKLVAENAIRRRSSGYGPSLQPIVPIRMNFDKSEPNLYSRSPPLPPLDTVNFSLPVHASGKASPYAPDPHDHRMEQHNPLGPHPRFATLPGQTMPNPTDLPPLSLASSIHPSPSPDLASSSADTDNIYSKRQRGDVGYGGPFGMTSIGNETGESLLARKLRRLDVVLKPDSPDEK</sequence>